<reference evidence="7 8" key="1">
    <citation type="submission" date="2017-08" db="EMBL/GenBank/DDBJ databases">
        <title>Acidophilic green algal genome provides insights into adaptation to an acidic environment.</title>
        <authorList>
            <person name="Hirooka S."/>
            <person name="Hirose Y."/>
            <person name="Kanesaki Y."/>
            <person name="Higuchi S."/>
            <person name="Fujiwara T."/>
            <person name="Onuma R."/>
            <person name="Era A."/>
            <person name="Ohbayashi R."/>
            <person name="Uzuka A."/>
            <person name="Nozaki H."/>
            <person name="Yoshikawa H."/>
            <person name="Miyagishima S.Y."/>
        </authorList>
    </citation>
    <scope>NUCLEOTIDE SEQUENCE [LARGE SCALE GENOMIC DNA]</scope>
    <source>
        <strain evidence="7 8">NIES-2499</strain>
    </source>
</reference>
<evidence type="ECO:0000256" key="3">
    <source>
        <dbReference type="ARBA" id="ARBA00022490"/>
    </source>
</evidence>
<dbReference type="PANTHER" id="PTHR33958">
    <property type="entry name" value="PROTEIN C8ORF37"/>
    <property type="match status" value="1"/>
</dbReference>
<evidence type="ECO:0000256" key="1">
    <source>
        <dbReference type="ARBA" id="ARBA00004437"/>
    </source>
</evidence>
<dbReference type="InterPro" id="IPR029239">
    <property type="entry name" value="CFAP418"/>
</dbReference>
<protein>
    <recommendedName>
        <fullName evidence="5">Cilia- and flagella-associated protein 418</fullName>
    </recommendedName>
</protein>
<proteinExistence type="predicted"/>
<dbReference type="Proteomes" id="UP000232323">
    <property type="component" value="Unassembled WGS sequence"/>
</dbReference>
<organism evidence="7 8">
    <name type="scientific">Chlamydomonas eustigma</name>
    <dbReference type="NCBI Taxonomy" id="1157962"/>
    <lineage>
        <taxon>Eukaryota</taxon>
        <taxon>Viridiplantae</taxon>
        <taxon>Chlorophyta</taxon>
        <taxon>core chlorophytes</taxon>
        <taxon>Chlorophyceae</taxon>
        <taxon>CS clade</taxon>
        <taxon>Chlamydomonadales</taxon>
        <taxon>Chlamydomonadaceae</taxon>
        <taxon>Chlamydomonas</taxon>
    </lineage>
</organism>
<feature type="compositionally biased region" description="Basic and acidic residues" evidence="6">
    <location>
        <begin position="15"/>
        <end position="24"/>
    </location>
</feature>
<evidence type="ECO:0000256" key="5">
    <source>
        <dbReference type="ARBA" id="ARBA00026215"/>
    </source>
</evidence>
<keyword evidence="8" id="KW-1185">Reference proteome</keyword>
<dbReference type="PANTHER" id="PTHR33958:SF1">
    <property type="entry name" value="CILIA- AND FLAGELLA-ASSOCIATED PROTEIN 418"/>
    <property type="match status" value="1"/>
</dbReference>
<dbReference type="EMBL" id="BEGY01000032">
    <property type="protein sequence ID" value="GAX78453.1"/>
    <property type="molecule type" value="Genomic_DNA"/>
</dbReference>
<dbReference type="AlphaFoldDB" id="A0A250X5V1"/>
<evidence type="ECO:0000256" key="4">
    <source>
        <dbReference type="ARBA" id="ARBA00024819"/>
    </source>
</evidence>
<keyword evidence="3" id="KW-0963">Cytoplasm</keyword>
<evidence type="ECO:0000256" key="6">
    <source>
        <dbReference type="SAM" id="MobiDB-lite"/>
    </source>
</evidence>
<feature type="compositionally biased region" description="Low complexity" evidence="6">
    <location>
        <begin position="36"/>
        <end position="52"/>
    </location>
</feature>
<accession>A0A250X5V1</accession>
<gene>
    <name evidence="7" type="ORF">CEUSTIGMA_g5893.t1</name>
</gene>
<dbReference type="OrthoDB" id="259905at2759"/>
<comment type="caution">
    <text evidence="7">The sequence shown here is derived from an EMBL/GenBank/DDBJ whole genome shotgun (WGS) entry which is preliminary data.</text>
</comment>
<comment type="subcellular location">
    <subcellularLocation>
        <location evidence="2">Cytoplasm</location>
    </subcellularLocation>
    <subcellularLocation>
        <location evidence="1">Photoreceptor inner segment</location>
    </subcellularLocation>
</comment>
<name>A0A250X5V1_9CHLO</name>
<sequence>MAESTSRPTAGVRSTSDRRMRSSLDDLFDDIGDLPSSSVSGSKSKQSSACTSMHTTQSSSGGAVAGKPLSKCMGLMLGGTHRQRGRNGSSVGTVLCCDSLRCTKCDFKVIWFQGKVWDSGVDYLFFRNNFPTESKLAPMLLGMPDACAYCCQCTWQSISADVVVDYGSELRWVCAGHRTSPGL</sequence>
<evidence type="ECO:0000256" key="2">
    <source>
        <dbReference type="ARBA" id="ARBA00004496"/>
    </source>
</evidence>
<dbReference type="STRING" id="1157962.A0A250X5V1"/>
<evidence type="ECO:0000313" key="8">
    <source>
        <dbReference type="Proteomes" id="UP000232323"/>
    </source>
</evidence>
<dbReference type="GO" id="GO:0005829">
    <property type="term" value="C:cytosol"/>
    <property type="evidence" value="ECO:0007669"/>
    <property type="project" value="TreeGrafter"/>
</dbReference>
<evidence type="ECO:0000313" key="7">
    <source>
        <dbReference type="EMBL" id="GAX78453.1"/>
    </source>
</evidence>
<feature type="compositionally biased region" description="Polar residues" evidence="6">
    <location>
        <begin position="1"/>
        <end position="14"/>
    </location>
</feature>
<dbReference type="Pfam" id="PF14996">
    <property type="entry name" value="RMP"/>
    <property type="match status" value="1"/>
</dbReference>
<comment type="function">
    <text evidence="4">May be involved in photoreceptor outer segment disk morphogenesis.</text>
</comment>
<feature type="region of interest" description="Disordered" evidence="6">
    <location>
        <begin position="1"/>
        <end position="64"/>
    </location>
</feature>